<dbReference type="KEGG" id="bbes:BESB_067200"/>
<evidence type="ECO:0000256" key="3">
    <source>
        <dbReference type="ARBA" id="ARBA00022692"/>
    </source>
</evidence>
<comment type="subcellular location">
    <subcellularLocation>
        <location evidence="1">Membrane</location>
        <topology evidence="1">Multi-pass membrane protein</topology>
    </subcellularLocation>
</comment>
<dbReference type="GO" id="GO:0016020">
    <property type="term" value="C:membrane"/>
    <property type="evidence" value="ECO:0007669"/>
    <property type="project" value="UniProtKB-SubCell"/>
</dbReference>
<evidence type="ECO:0000313" key="7">
    <source>
        <dbReference type="EMBL" id="PFH34687.1"/>
    </source>
</evidence>
<evidence type="ECO:0000256" key="4">
    <source>
        <dbReference type="ARBA" id="ARBA00022989"/>
    </source>
</evidence>
<dbReference type="Proteomes" id="UP000224006">
    <property type="component" value="Chromosome VI"/>
</dbReference>
<comment type="caution">
    <text evidence="7">The sequence shown here is derived from an EMBL/GenBank/DDBJ whole genome shotgun (WGS) entry which is preliminary data.</text>
</comment>
<dbReference type="VEuPathDB" id="ToxoDB:BESB_067200"/>
<dbReference type="Pfam" id="PF10639">
    <property type="entry name" value="TMEM234"/>
    <property type="match status" value="1"/>
</dbReference>
<feature type="transmembrane region" description="Helical" evidence="6">
    <location>
        <begin position="124"/>
        <end position="144"/>
    </location>
</feature>
<gene>
    <name evidence="7" type="ORF">BESB_067200</name>
</gene>
<keyword evidence="3 6" id="KW-0812">Transmembrane</keyword>
<dbReference type="GeneID" id="40311646"/>
<comment type="similarity">
    <text evidence="2">Belongs to the TMEM234 family.</text>
</comment>
<organism evidence="7 8">
    <name type="scientific">Besnoitia besnoiti</name>
    <name type="common">Apicomplexan protozoan</name>
    <dbReference type="NCBI Taxonomy" id="94643"/>
    <lineage>
        <taxon>Eukaryota</taxon>
        <taxon>Sar</taxon>
        <taxon>Alveolata</taxon>
        <taxon>Apicomplexa</taxon>
        <taxon>Conoidasida</taxon>
        <taxon>Coccidia</taxon>
        <taxon>Eucoccidiorida</taxon>
        <taxon>Eimeriorina</taxon>
        <taxon>Sarcocystidae</taxon>
        <taxon>Besnoitia</taxon>
    </lineage>
</organism>
<dbReference type="OrthoDB" id="43458at2759"/>
<evidence type="ECO:0000256" key="1">
    <source>
        <dbReference type="ARBA" id="ARBA00004141"/>
    </source>
</evidence>
<evidence type="ECO:0000256" key="2">
    <source>
        <dbReference type="ARBA" id="ARBA00005977"/>
    </source>
</evidence>
<accession>A0A2A9MGG4</accession>
<dbReference type="PANTHER" id="PTHR28668">
    <property type="entry name" value="TRANSMEMBRANE PROTEIN 234"/>
    <property type="match status" value="1"/>
</dbReference>
<feature type="transmembrane region" description="Helical" evidence="6">
    <location>
        <begin position="15"/>
        <end position="42"/>
    </location>
</feature>
<dbReference type="InterPro" id="IPR037185">
    <property type="entry name" value="EmrE-like"/>
</dbReference>
<evidence type="ECO:0000256" key="5">
    <source>
        <dbReference type="ARBA" id="ARBA00023136"/>
    </source>
</evidence>
<dbReference type="AlphaFoldDB" id="A0A2A9MGG4"/>
<dbReference type="PANTHER" id="PTHR28668:SF1">
    <property type="entry name" value="TRANSMEMBRANE PROTEIN 234"/>
    <property type="match status" value="1"/>
</dbReference>
<dbReference type="SUPFAM" id="SSF103481">
    <property type="entry name" value="Multidrug resistance efflux transporter EmrE"/>
    <property type="match status" value="1"/>
</dbReference>
<dbReference type="Gene3D" id="1.10.3730.20">
    <property type="match status" value="1"/>
</dbReference>
<evidence type="ECO:0000313" key="8">
    <source>
        <dbReference type="Proteomes" id="UP000224006"/>
    </source>
</evidence>
<keyword evidence="5 6" id="KW-0472">Membrane</keyword>
<evidence type="ECO:0008006" key="9">
    <source>
        <dbReference type="Google" id="ProtNLM"/>
    </source>
</evidence>
<dbReference type="RefSeq" id="XP_029218696.1">
    <property type="nucleotide sequence ID" value="XM_029365113.1"/>
</dbReference>
<dbReference type="InterPro" id="IPR018908">
    <property type="entry name" value="TMEM234"/>
</dbReference>
<proteinExistence type="inferred from homology"/>
<reference evidence="7 8" key="1">
    <citation type="submission" date="2017-09" db="EMBL/GenBank/DDBJ databases">
        <title>Genome sequencing of Besnoitia besnoiti strain Bb-Ger1.</title>
        <authorList>
            <person name="Schares G."/>
            <person name="Venepally P."/>
            <person name="Lorenzi H.A."/>
        </authorList>
    </citation>
    <scope>NUCLEOTIDE SEQUENCE [LARGE SCALE GENOMIC DNA]</scope>
    <source>
        <strain evidence="7 8">Bb-Ger1</strain>
    </source>
</reference>
<sequence>MILGAAFIPAGLKEIVLLAVPPLCVAFFLAVFSGLVGVGLLWGATVPLMRNGGLAAKSSEAASGKAHEGSFPQSRGKKDANGITAPFVAIFRLLTQWRVFFPYLLNQCGSLCYYYLLGEYDLCITAPLANTLAFLFTFLTEAIINKSLPSMQDIVGCALIISGFAVCVSG</sequence>
<keyword evidence="8" id="KW-1185">Reference proteome</keyword>
<protein>
    <recommendedName>
        <fullName evidence="9">Transmembrane protein 234</fullName>
    </recommendedName>
</protein>
<evidence type="ECO:0000256" key="6">
    <source>
        <dbReference type="SAM" id="Phobius"/>
    </source>
</evidence>
<name>A0A2A9MGG4_BESBE</name>
<dbReference type="EMBL" id="NWUJ01000006">
    <property type="protein sequence ID" value="PFH34687.1"/>
    <property type="molecule type" value="Genomic_DNA"/>
</dbReference>
<keyword evidence="4 6" id="KW-1133">Transmembrane helix</keyword>